<proteinExistence type="inferred from homology"/>
<dbReference type="PANTHER" id="PTHR15231:SF1">
    <property type="entry name" value="PHOSPHATIDYLINOSITOL N-ACETYLGLUCOSAMINYLTRANSFERASE SUBUNIT H"/>
    <property type="match status" value="1"/>
</dbReference>
<keyword evidence="3" id="KW-0472">Membrane</keyword>
<name>A0A0F4ZIB0_9PEZI</name>
<keyword evidence="6" id="KW-1185">Reference proteome</keyword>
<protein>
    <recommendedName>
        <fullName evidence="4">Phosphatidylinositol N-acetylglucosaminyltransferase subunit H conserved domain-containing protein</fullName>
    </recommendedName>
</protein>
<dbReference type="PANTHER" id="PTHR15231">
    <property type="entry name" value="PHOSPHATIDYLINOSITOL N-ACETYLGLUCOSAMINYLTRANSFERASE SUBUNIT H"/>
    <property type="match status" value="1"/>
</dbReference>
<evidence type="ECO:0000256" key="1">
    <source>
        <dbReference type="ARBA" id="ARBA00004687"/>
    </source>
</evidence>
<evidence type="ECO:0000256" key="2">
    <source>
        <dbReference type="ARBA" id="ARBA00009610"/>
    </source>
</evidence>
<evidence type="ECO:0000256" key="3">
    <source>
        <dbReference type="SAM" id="Phobius"/>
    </source>
</evidence>
<keyword evidence="3" id="KW-1133">Transmembrane helix</keyword>
<keyword evidence="3" id="KW-0812">Transmembrane</keyword>
<accession>A0A0F4ZIB0</accession>
<dbReference type="GO" id="GO:0000506">
    <property type="term" value="C:glycosylphosphatidylinositol-N-acetylglucosaminyltransferase (GPI-GnT) complex"/>
    <property type="evidence" value="ECO:0007669"/>
    <property type="project" value="InterPro"/>
</dbReference>
<reference evidence="5 6" key="1">
    <citation type="submission" date="2015-03" db="EMBL/GenBank/DDBJ databases">
        <authorList>
            <person name="Radwan O."/>
            <person name="Al-Naeli F.A."/>
            <person name="Rendon G.A."/>
            <person name="Fields C."/>
        </authorList>
    </citation>
    <scope>NUCLEOTIDE SEQUENCE [LARGE SCALE GENOMIC DNA]</scope>
    <source>
        <strain evidence="5">CR-DP1</strain>
    </source>
</reference>
<dbReference type="UniPathway" id="UPA00196"/>
<feature type="transmembrane region" description="Helical" evidence="3">
    <location>
        <begin position="34"/>
        <end position="56"/>
    </location>
</feature>
<feature type="domain" description="Phosphatidylinositol N-acetylglucosaminyltransferase subunit H conserved" evidence="4">
    <location>
        <begin position="152"/>
        <end position="219"/>
    </location>
</feature>
<comment type="similarity">
    <text evidence="2">Belongs to the PIGH family.</text>
</comment>
<comment type="pathway">
    <text evidence="1">Glycolipid biosynthesis; glycosylphosphatidylinositol-anchor biosynthesis.</text>
</comment>
<dbReference type="Pfam" id="PF10181">
    <property type="entry name" value="PIG-H"/>
    <property type="match status" value="1"/>
</dbReference>
<evidence type="ECO:0000259" key="4">
    <source>
        <dbReference type="Pfam" id="PF10181"/>
    </source>
</evidence>
<gene>
    <name evidence="5" type="ORF">TD95_002213</name>
</gene>
<evidence type="ECO:0000313" key="6">
    <source>
        <dbReference type="Proteomes" id="UP000033483"/>
    </source>
</evidence>
<dbReference type="AlphaFoldDB" id="A0A0F4ZIB0"/>
<dbReference type="EMBL" id="LAEV01000447">
    <property type="protein sequence ID" value="KKA30257.1"/>
    <property type="molecule type" value="Genomic_DNA"/>
</dbReference>
<dbReference type="Proteomes" id="UP000033483">
    <property type="component" value="Unassembled WGS sequence"/>
</dbReference>
<dbReference type="InterPro" id="IPR044215">
    <property type="entry name" value="PIG-H"/>
</dbReference>
<dbReference type="GO" id="GO:0006506">
    <property type="term" value="P:GPI anchor biosynthetic process"/>
    <property type="evidence" value="ECO:0007669"/>
    <property type="project" value="UniProtKB-UniPathway"/>
</dbReference>
<dbReference type="OrthoDB" id="6256716at2759"/>
<comment type="caution">
    <text evidence="5">The sequence shown here is derived from an EMBL/GenBank/DDBJ whole genome shotgun (WGS) entry which is preliminary data.</text>
</comment>
<evidence type="ECO:0000313" key="5">
    <source>
        <dbReference type="EMBL" id="KKA30257.1"/>
    </source>
</evidence>
<dbReference type="InterPro" id="IPR019328">
    <property type="entry name" value="PIGH-H_dom"/>
</dbReference>
<organism evidence="5 6">
    <name type="scientific">Thielaviopsis punctulata</name>
    <dbReference type="NCBI Taxonomy" id="72032"/>
    <lineage>
        <taxon>Eukaryota</taxon>
        <taxon>Fungi</taxon>
        <taxon>Dikarya</taxon>
        <taxon>Ascomycota</taxon>
        <taxon>Pezizomycotina</taxon>
        <taxon>Sordariomycetes</taxon>
        <taxon>Hypocreomycetidae</taxon>
        <taxon>Microascales</taxon>
        <taxon>Ceratocystidaceae</taxon>
        <taxon>Thielaviopsis</taxon>
    </lineage>
</organism>
<sequence length="252" mass="26833">MFSTRPYLTRRCPSPTTVEYTVSNRPPPSLSVHLTTLFLSLARALILLSAAILLWAKSQQPDCTTGLFSADAFSSPALITGRPPHIPATQLPPCSAVPVLAAYPRLAAALRALLPRGADILDGLARAPLGVVLVGGLAAGYVALLRVHASESLLVLRGLGIQTSSIAAGSLVGAPASTRFIPAENIQDVLVNEAFRGFEVRHYLLIVVKGEEEVVVVFPKLLPGKNVVTTVWRGVKECLYEGVPSELKTRDI</sequence>